<evidence type="ECO:0000313" key="1">
    <source>
        <dbReference type="EMBL" id="VDH98319.1"/>
    </source>
</evidence>
<sequence>MRQLSTLDHQQDIMNVYLHINKDQQAVSDKESWRKYSIGCEFDNTSTSFVLKKDGNVEVEVERRTCSDTHSVKNYLLQCNDSGDFTVTIQAKDVTHNMNNTTWQCSDNISQSPPFLLLVYTPPTSGPITEIKGGNRPFKFGDV</sequence>
<name>A0A8B6BZY8_MYTGA</name>
<dbReference type="EMBL" id="UYJE01001003">
    <property type="protein sequence ID" value="VDH98319.1"/>
    <property type="molecule type" value="Genomic_DNA"/>
</dbReference>
<reference evidence="1" key="1">
    <citation type="submission" date="2018-11" db="EMBL/GenBank/DDBJ databases">
        <authorList>
            <person name="Alioto T."/>
            <person name="Alioto T."/>
        </authorList>
    </citation>
    <scope>NUCLEOTIDE SEQUENCE</scope>
</reference>
<keyword evidence="2" id="KW-1185">Reference proteome</keyword>
<proteinExistence type="predicted"/>
<comment type="caution">
    <text evidence="1">The sequence shown here is derived from an EMBL/GenBank/DDBJ whole genome shotgun (WGS) entry which is preliminary data.</text>
</comment>
<dbReference type="AlphaFoldDB" id="A0A8B6BZY8"/>
<organism evidence="1 2">
    <name type="scientific">Mytilus galloprovincialis</name>
    <name type="common">Mediterranean mussel</name>
    <dbReference type="NCBI Taxonomy" id="29158"/>
    <lineage>
        <taxon>Eukaryota</taxon>
        <taxon>Metazoa</taxon>
        <taxon>Spiralia</taxon>
        <taxon>Lophotrochozoa</taxon>
        <taxon>Mollusca</taxon>
        <taxon>Bivalvia</taxon>
        <taxon>Autobranchia</taxon>
        <taxon>Pteriomorphia</taxon>
        <taxon>Mytilida</taxon>
        <taxon>Mytiloidea</taxon>
        <taxon>Mytilidae</taxon>
        <taxon>Mytilinae</taxon>
        <taxon>Mytilus</taxon>
    </lineage>
</organism>
<protein>
    <submittedName>
        <fullName evidence="1">Uncharacterized protein</fullName>
    </submittedName>
</protein>
<dbReference type="OrthoDB" id="10386576at2759"/>
<accession>A0A8B6BZY8</accession>
<evidence type="ECO:0000313" key="2">
    <source>
        <dbReference type="Proteomes" id="UP000596742"/>
    </source>
</evidence>
<dbReference type="Proteomes" id="UP000596742">
    <property type="component" value="Unassembled WGS sequence"/>
</dbReference>
<feature type="non-terminal residue" evidence="1">
    <location>
        <position position="143"/>
    </location>
</feature>
<gene>
    <name evidence="1" type="ORF">MGAL_10B001334</name>
</gene>